<reference evidence="8 9" key="1">
    <citation type="journal article" date="2018" name="Sci. Rep.">
        <title>Genomic diversity and distribution of Bifidobacterium longum subsp. longum across the human lifespan.</title>
        <authorList>
            <person name="Odamaki T."/>
            <person name="Bottacini F."/>
            <person name="Kato K."/>
            <person name="Mitsuyama E."/>
            <person name="Yoshida K."/>
            <person name="Horigome A."/>
            <person name="Xiao J.Z."/>
            <person name="van Sinderen D."/>
        </authorList>
    </citation>
    <scope>NUCLEOTIDE SEQUENCE [LARGE SCALE GENOMIC DNA]</scope>
    <source>
        <strain evidence="8 9">MCC10002</strain>
    </source>
</reference>
<proteinExistence type="inferred from homology"/>
<dbReference type="PANTHER" id="PTHR30405">
    <property type="entry name" value="TRANSPOSASE"/>
    <property type="match status" value="1"/>
</dbReference>
<dbReference type="RefSeq" id="WP_131290303.1">
    <property type="nucleotide sequence ID" value="NZ_SHPM01000022.1"/>
</dbReference>
<evidence type="ECO:0000256" key="4">
    <source>
        <dbReference type="ARBA" id="ARBA00023125"/>
    </source>
</evidence>
<evidence type="ECO:0000256" key="1">
    <source>
        <dbReference type="ARBA" id="ARBA00008761"/>
    </source>
</evidence>
<organism evidence="8 9">
    <name type="scientific">Bifidobacterium longum subsp. longum</name>
    <dbReference type="NCBI Taxonomy" id="1679"/>
    <lineage>
        <taxon>Bacteria</taxon>
        <taxon>Bacillati</taxon>
        <taxon>Actinomycetota</taxon>
        <taxon>Actinomycetes</taxon>
        <taxon>Bifidobacteriales</taxon>
        <taxon>Bifidobacteriaceae</taxon>
        <taxon>Bifidobacterium</taxon>
    </lineage>
</organism>
<keyword evidence="4" id="KW-0238">DNA-binding</keyword>
<evidence type="ECO:0000259" key="7">
    <source>
        <dbReference type="Pfam" id="PF07282"/>
    </source>
</evidence>
<dbReference type="Pfam" id="PF01385">
    <property type="entry name" value="OrfB_IS605"/>
    <property type="match status" value="1"/>
</dbReference>
<dbReference type="NCBIfam" id="NF040570">
    <property type="entry name" value="guided_TnpB"/>
    <property type="match status" value="1"/>
</dbReference>
<feature type="domain" description="Probable transposase IS891/IS1136/IS1341" evidence="6">
    <location>
        <begin position="170"/>
        <end position="261"/>
    </location>
</feature>
<dbReference type="Pfam" id="PF07282">
    <property type="entry name" value="Cas12f1-like_TNB"/>
    <property type="match status" value="1"/>
</dbReference>
<dbReference type="InterPro" id="IPR001959">
    <property type="entry name" value="Transposase"/>
</dbReference>
<dbReference type="NCBIfam" id="TIGR01766">
    <property type="entry name" value="IS200/IS605 family accessory protein TnpB-like domain"/>
    <property type="match status" value="1"/>
</dbReference>
<dbReference type="PANTHER" id="PTHR30405:SF11">
    <property type="entry name" value="RNA-GUIDED DNA ENDONUCLEASE RV2885C-RELATED"/>
    <property type="match status" value="1"/>
</dbReference>
<accession>A0A4R0S3G1</accession>
<keyword evidence="3" id="KW-0815">Transposition</keyword>
<comment type="caution">
    <text evidence="8">The sequence shown here is derived from an EMBL/GenBank/DDBJ whole genome shotgun (WGS) entry which is preliminary data.</text>
</comment>
<evidence type="ECO:0000256" key="5">
    <source>
        <dbReference type="ARBA" id="ARBA00023172"/>
    </source>
</evidence>
<dbReference type="InterPro" id="IPR010095">
    <property type="entry name" value="Cas12f1-like_TNB"/>
</dbReference>
<dbReference type="GO" id="GO:0006310">
    <property type="term" value="P:DNA recombination"/>
    <property type="evidence" value="ECO:0007669"/>
    <property type="project" value="UniProtKB-KW"/>
</dbReference>
<dbReference type="AlphaFoldDB" id="A0A4R0S3G1"/>
<dbReference type="EMBL" id="SHPM01000022">
    <property type="protein sequence ID" value="TCD74283.1"/>
    <property type="molecule type" value="Genomic_DNA"/>
</dbReference>
<keyword evidence="5" id="KW-0233">DNA recombination</keyword>
<evidence type="ECO:0000256" key="3">
    <source>
        <dbReference type="ARBA" id="ARBA00022578"/>
    </source>
</evidence>
<feature type="domain" description="Cas12f1-like TNB" evidence="7">
    <location>
        <begin position="292"/>
        <end position="359"/>
    </location>
</feature>
<evidence type="ECO:0000259" key="6">
    <source>
        <dbReference type="Pfam" id="PF01385"/>
    </source>
</evidence>
<dbReference type="GO" id="GO:0032196">
    <property type="term" value="P:transposition"/>
    <property type="evidence" value="ECO:0007669"/>
    <property type="project" value="UniProtKB-KW"/>
</dbReference>
<sequence length="375" mass="42827">MKQTLTYAVKFLPTPEQELLLFRTCKTFIDACGTVSEWCRENHCLSQKKIRDAMYLRLRSEYGLGSQMAQSAISRVIGNYRTIRENHGSPWHGKRACKYTSAGYDAVWNRDYSVSKAGVVSVNTLAGRVKLQADWSHVPEPYRRGRYGTARIIRRNGKWLMLIPMSVMLPDPPRPQRVTGIDLGLRFLAVSYDGDGNTRFHPGKEVTQKRAQYKALRTDLQKRGTRSARKRLKSIGNRENRWMTQVNHRVSKALVAECDRPTLLALEDLKGVRKATERVGRSQRYVQVSWAFFQLRQMVEYKARGAGHTVMLVDPAYTSQTCPKCGTVRKANRKHDKHLYVCANCGYRSNDDRVAAMNIQRLGYQSLLETGVSTS</sequence>
<dbReference type="InterPro" id="IPR051399">
    <property type="entry name" value="RNA-guided_DNA_endo/Transpos"/>
</dbReference>
<comment type="similarity">
    <text evidence="1">In the C-terminal section; belongs to the transposase 35 family.</text>
</comment>
<dbReference type="GO" id="GO:0003677">
    <property type="term" value="F:DNA binding"/>
    <property type="evidence" value="ECO:0007669"/>
    <property type="project" value="UniProtKB-KW"/>
</dbReference>
<gene>
    <name evidence="8" type="ORF">MCC10002_1041</name>
</gene>
<dbReference type="Proteomes" id="UP000293701">
    <property type="component" value="Unassembled WGS sequence"/>
</dbReference>
<evidence type="ECO:0000313" key="8">
    <source>
        <dbReference type="EMBL" id="TCD74283.1"/>
    </source>
</evidence>
<evidence type="ECO:0000313" key="9">
    <source>
        <dbReference type="Proteomes" id="UP000293701"/>
    </source>
</evidence>
<protein>
    <submittedName>
        <fullName evidence="8">Transposase</fullName>
    </submittedName>
</protein>
<evidence type="ECO:0000256" key="2">
    <source>
        <dbReference type="ARBA" id="ARBA00011044"/>
    </source>
</evidence>
<comment type="similarity">
    <text evidence="2">In the N-terminal section; belongs to the transposase 2 family.</text>
</comment>
<name>A0A4R0S3G1_BIFLL</name>